<proteinExistence type="predicted"/>
<dbReference type="EMBL" id="VDMD01000039">
    <property type="protein sequence ID" value="TRM58053.1"/>
    <property type="molecule type" value="Genomic_DNA"/>
</dbReference>
<dbReference type="EMBL" id="VDMD01000246">
    <property type="protein sequence ID" value="TRM55205.1"/>
    <property type="molecule type" value="Genomic_DNA"/>
</dbReference>
<reference evidence="4 5" key="1">
    <citation type="journal article" date="2019" name="New Phytol.">
        <title>Comparative genomics reveals unique wood-decay strategies and fruiting body development in the Schizophyllaceae.</title>
        <authorList>
            <person name="Almasi E."/>
            <person name="Sahu N."/>
            <person name="Krizsan K."/>
            <person name="Balint B."/>
            <person name="Kovacs G.M."/>
            <person name="Kiss B."/>
            <person name="Cseklye J."/>
            <person name="Drula E."/>
            <person name="Henrissat B."/>
            <person name="Nagy I."/>
            <person name="Chovatia M."/>
            <person name="Adam C."/>
            <person name="LaButti K."/>
            <person name="Lipzen A."/>
            <person name="Riley R."/>
            <person name="Grigoriev I.V."/>
            <person name="Nagy L.G."/>
        </authorList>
    </citation>
    <scope>NUCLEOTIDE SEQUENCE [LARGE SCALE GENOMIC DNA]</scope>
    <source>
        <strain evidence="4 5">NL-1724</strain>
    </source>
</reference>
<name>A0A550BZV0_9AGAR</name>
<sequence length="102" mass="11878">MSTCAVNQQLRSMIQSGTPLCHVAQAIIVKRELLKRLEQDLEDVQESVNNLERMYSDVLYYPLNCDYDEEEDDEEEDGDSNEEQEEQHQIVREEDRAADAQV</sequence>
<protein>
    <submittedName>
        <fullName evidence="4">Uncharacterized protein</fullName>
    </submittedName>
</protein>
<organism evidence="4 5">
    <name type="scientific">Schizophyllum amplum</name>
    <dbReference type="NCBI Taxonomy" id="97359"/>
    <lineage>
        <taxon>Eukaryota</taxon>
        <taxon>Fungi</taxon>
        <taxon>Dikarya</taxon>
        <taxon>Basidiomycota</taxon>
        <taxon>Agaricomycotina</taxon>
        <taxon>Agaricomycetes</taxon>
        <taxon>Agaricomycetidae</taxon>
        <taxon>Agaricales</taxon>
        <taxon>Schizophyllaceae</taxon>
        <taxon>Schizophyllum</taxon>
    </lineage>
</organism>
<evidence type="ECO:0000256" key="2">
    <source>
        <dbReference type="SAM" id="MobiDB-lite"/>
    </source>
</evidence>
<reference evidence="4" key="2">
    <citation type="submission" date="2019-06" db="EMBL/GenBank/DDBJ databases">
        <authorList>
            <consortium name="DOE Joint Genome Institute"/>
            <person name="Ahrendt S.R."/>
            <person name="Cantor M.N."/>
            <person name="Hua S.X."/>
        </authorList>
    </citation>
    <scope>NUCLEOTIDE SEQUENCE</scope>
    <source>
        <strain evidence="4">NL-1724</strain>
    </source>
</reference>
<feature type="region of interest" description="Disordered" evidence="2">
    <location>
        <begin position="67"/>
        <end position="102"/>
    </location>
</feature>
<comment type="caution">
    <text evidence="4">The sequence shown here is derived from an EMBL/GenBank/DDBJ whole genome shotgun (WGS) entry which is preliminary data.</text>
</comment>
<feature type="coiled-coil region" evidence="1">
    <location>
        <begin position="27"/>
        <end position="54"/>
    </location>
</feature>
<evidence type="ECO:0000313" key="3">
    <source>
        <dbReference type="EMBL" id="TRM55205.1"/>
    </source>
</evidence>
<keyword evidence="5" id="KW-1185">Reference proteome</keyword>
<feature type="compositionally biased region" description="Acidic residues" evidence="2">
    <location>
        <begin position="67"/>
        <end position="85"/>
    </location>
</feature>
<gene>
    <name evidence="4" type="ORF">BD626DRAFT_573872</name>
    <name evidence="3" type="ORF">BD626DRAFT_579147</name>
</gene>
<dbReference type="Proteomes" id="UP000320762">
    <property type="component" value="Unassembled WGS sequence"/>
</dbReference>
<evidence type="ECO:0000313" key="4">
    <source>
        <dbReference type="EMBL" id="TRM58053.1"/>
    </source>
</evidence>
<evidence type="ECO:0000313" key="5">
    <source>
        <dbReference type="Proteomes" id="UP000320762"/>
    </source>
</evidence>
<dbReference type="AlphaFoldDB" id="A0A550BZV0"/>
<feature type="compositionally biased region" description="Basic and acidic residues" evidence="2">
    <location>
        <begin position="86"/>
        <end position="102"/>
    </location>
</feature>
<accession>A0A550BZV0</accession>
<keyword evidence="1" id="KW-0175">Coiled coil</keyword>
<evidence type="ECO:0000256" key="1">
    <source>
        <dbReference type="SAM" id="Coils"/>
    </source>
</evidence>